<evidence type="ECO:0000256" key="1">
    <source>
        <dbReference type="SAM" id="MobiDB-lite"/>
    </source>
</evidence>
<name>S6CUM6_9EURY</name>
<dbReference type="EMBL" id="HF571520">
    <property type="protein sequence ID" value="CCQ34499.1"/>
    <property type="molecule type" value="Genomic_DNA"/>
</dbReference>
<sequence>MYSGNLDDGDLTDYEEKKFTHTDPSDPVTYGITAEQADMIDVIEADRGVSRFRFGAEAPGIPERLATEGIRVGPNGLNDATSDFDFVTDDSLDWNYASRNRELFMRL</sequence>
<dbReference type="AlphaFoldDB" id="S6CUM6"/>
<dbReference type="Proteomes" id="UP000015381">
    <property type="component" value="Chromosome I"/>
</dbReference>
<protein>
    <submittedName>
        <fullName evidence="2">Uncharacterized protein</fullName>
    </submittedName>
</protein>
<reference evidence="2 3" key="1">
    <citation type="journal article" date="2014" name="Environ. Microbiol.">
        <title>Halorhabdus tiamatea: proteogenomics and glycosidase activity measurements identify the first cultivated euryarchaeon from a deep-sea anoxic brine lake as potential polysaccharide degrader.</title>
        <authorList>
            <person name="Werner J."/>
            <person name="Ferrer M."/>
            <person name="Michel G."/>
            <person name="Mann A.J."/>
            <person name="Huang S."/>
            <person name="Juarez S."/>
            <person name="Ciordia S."/>
            <person name="Albar J.P."/>
            <person name="Alcaide M."/>
            <person name="La Cono V."/>
            <person name="Yakimov M.M."/>
            <person name="Antunes A."/>
            <person name="Taborda M."/>
            <person name="Da Costa M.S."/>
            <person name="Amann R.I."/>
            <person name="Gloeckner F.O."/>
            <person name="Golyshina O.V."/>
            <person name="Golyshin P.N."/>
            <person name="Teeling H."/>
        </authorList>
    </citation>
    <scope>NUCLEOTIDE SEQUENCE [LARGE SCALE GENOMIC DNA]</scope>
    <source>
        <strain evidence="3">SARL4B</strain>
    </source>
</reference>
<proteinExistence type="predicted"/>
<feature type="region of interest" description="Disordered" evidence="1">
    <location>
        <begin position="1"/>
        <end position="27"/>
    </location>
</feature>
<gene>
    <name evidence="2" type="ORF">HTIA_2391</name>
</gene>
<accession>S6CUM6</accession>
<organism evidence="2 3">
    <name type="scientific">Halorhabdus tiamatea SARL4B</name>
    <dbReference type="NCBI Taxonomy" id="1033806"/>
    <lineage>
        <taxon>Archaea</taxon>
        <taxon>Methanobacteriati</taxon>
        <taxon>Methanobacteriota</taxon>
        <taxon>Stenosarchaea group</taxon>
        <taxon>Halobacteria</taxon>
        <taxon>Halobacteriales</taxon>
        <taxon>Haloarculaceae</taxon>
        <taxon>Halorhabdus</taxon>
    </lineage>
</organism>
<dbReference type="HOGENOM" id="CLU_2204061_0_0_2"/>
<keyword evidence="3" id="KW-1185">Reference proteome</keyword>
<feature type="compositionally biased region" description="Basic and acidic residues" evidence="1">
    <location>
        <begin position="14"/>
        <end position="24"/>
    </location>
</feature>
<evidence type="ECO:0000313" key="3">
    <source>
        <dbReference type="Proteomes" id="UP000015381"/>
    </source>
</evidence>
<evidence type="ECO:0000313" key="2">
    <source>
        <dbReference type="EMBL" id="CCQ34499.1"/>
    </source>
</evidence>
<dbReference type="KEGG" id="hti:HTIA_2391"/>